<reference evidence="1 2" key="1">
    <citation type="journal article" date="2023" name="Int. J. Syst. Evol. Microbiol.">
        <title>Lactiplantibacillus brownii sp. nov., a novel psychrotolerant species isolated from sauerkraut.</title>
        <authorList>
            <person name="Heng Y.C."/>
            <person name="Silvaraju S."/>
            <person name="Lee J.K.Y."/>
            <person name="Kittelmann S."/>
        </authorList>
    </citation>
    <scope>NUCLEOTIDE SEQUENCE [LARGE SCALE GENOMIC DNA]</scope>
    <source>
        <strain evidence="1 2">WILCCON 0030</strain>
    </source>
</reference>
<dbReference type="RefSeq" id="WP_308702076.1">
    <property type="nucleotide sequence ID" value="NZ_AP027463.1"/>
</dbReference>
<name>A0ABU1A5I0_9LACO</name>
<comment type="caution">
    <text evidence="1">The sequence shown here is derived from an EMBL/GenBank/DDBJ whole genome shotgun (WGS) entry which is preliminary data.</text>
</comment>
<dbReference type="Proteomes" id="UP001227831">
    <property type="component" value="Unassembled WGS sequence"/>
</dbReference>
<organism evidence="1 2">
    <name type="scientific">Lactiplantibacillus brownii</name>
    <dbReference type="NCBI Taxonomy" id="3069269"/>
    <lineage>
        <taxon>Bacteria</taxon>
        <taxon>Bacillati</taxon>
        <taxon>Bacillota</taxon>
        <taxon>Bacilli</taxon>
        <taxon>Lactobacillales</taxon>
        <taxon>Lactobacillaceae</taxon>
        <taxon>Lactiplantibacillus</taxon>
    </lineage>
</organism>
<proteinExistence type="predicted"/>
<keyword evidence="2" id="KW-1185">Reference proteome</keyword>
<evidence type="ECO:0000313" key="2">
    <source>
        <dbReference type="Proteomes" id="UP001227831"/>
    </source>
</evidence>
<dbReference type="EMBL" id="JAVCWF010000001">
    <property type="protein sequence ID" value="MDQ7936237.1"/>
    <property type="molecule type" value="Genomic_DNA"/>
</dbReference>
<protein>
    <submittedName>
        <fullName evidence="1">Uncharacterized protein</fullName>
    </submittedName>
</protein>
<sequence length="81" mass="8892">MKKLTLLVSVGITMAGAILIHQQQHQVATRHVRHGEAMTTSYRHHPVRSLVVAGTLPSDWQIQPSPTTPQLPINNLAQLAV</sequence>
<accession>A0ABU1A5I0</accession>
<gene>
    <name evidence="1" type="ORF">RA086_01050</name>
</gene>
<evidence type="ECO:0000313" key="1">
    <source>
        <dbReference type="EMBL" id="MDQ7936237.1"/>
    </source>
</evidence>